<name>A0A6B8RKG5_9BACL</name>
<dbReference type="SMART" id="SM00729">
    <property type="entry name" value="Elp3"/>
    <property type="match status" value="1"/>
</dbReference>
<dbReference type="PANTHER" id="PTHR43432">
    <property type="entry name" value="SLR0285 PROTEIN"/>
    <property type="match status" value="1"/>
</dbReference>
<sequence>MMQSVTAKGILTPNKYPAGWFGVNYTINLYRGCDIQCIYCDSRSERYGIEDFHNVTVKTNALELLRRELASKRNKSLTIGTGSMSDPYTLMDRKLQMTRHALEILAEFRFPVHITTKSDLILRDLDILQQLSRKYASVAVTITTADDDLARKLEPHAPTSTDRFKILAELGKIGVVTSITMMPILPFLEDNPENIDQIVNQAAAAGVKHIVAAFGVTLRDRQRDYFFNKLDGEFPGLSDRYRRTFGNAYECRSEREMELKHQFNELCSRYGISTNMPYYQAPTQSAVQMSLFDD</sequence>
<protein>
    <submittedName>
        <fullName evidence="5">Radical SAM protein</fullName>
    </submittedName>
</protein>
<keyword evidence="2" id="KW-0408">Iron</keyword>
<dbReference type="PROSITE" id="PS51918">
    <property type="entry name" value="RADICAL_SAM"/>
    <property type="match status" value="1"/>
</dbReference>
<accession>A0A6B8RKG5</accession>
<dbReference type="KEGG" id="ppsc:EHS13_17370"/>
<dbReference type="Gene3D" id="3.80.30.30">
    <property type="match status" value="1"/>
</dbReference>
<dbReference type="AlphaFoldDB" id="A0A6B8RKG5"/>
<evidence type="ECO:0000256" key="1">
    <source>
        <dbReference type="ARBA" id="ARBA00022723"/>
    </source>
</evidence>
<evidence type="ECO:0000313" key="5">
    <source>
        <dbReference type="EMBL" id="QGQ96529.1"/>
    </source>
</evidence>
<dbReference type="GO" id="GO:0051536">
    <property type="term" value="F:iron-sulfur cluster binding"/>
    <property type="evidence" value="ECO:0007669"/>
    <property type="project" value="UniProtKB-KW"/>
</dbReference>
<dbReference type="OrthoDB" id="9785699at2"/>
<proteinExistence type="predicted"/>
<evidence type="ECO:0000313" key="6">
    <source>
        <dbReference type="Proteomes" id="UP000426246"/>
    </source>
</evidence>
<evidence type="ECO:0000256" key="2">
    <source>
        <dbReference type="ARBA" id="ARBA00023004"/>
    </source>
</evidence>
<dbReference type="Pfam" id="PF04055">
    <property type="entry name" value="Radical_SAM"/>
    <property type="match status" value="1"/>
</dbReference>
<reference evidence="6" key="1">
    <citation type="submission" date="2018-11" db="EMBL/GenBank/DDBJ databases">
        <title>Complete genome sequence of Paenibacillus sp. ML311-T8.</title>
        <authorList>
            <person name="Nam Y.-D."/>
            <person name="Kang J."/>
            <person name="Chung W.-H."/>
            <person name="Park Y.S."/>
        </authorList>
    </citation>
    <scope>NUCLEOTIDE SEQUENCE [LARGE SCALE GENOMIC DNA]</scope>
    <source>
        <strain evidence="6">ML311-T8</strain>
    </source>
</reference>
<keyword evidence="1" id="KW-0479">Metal-binding</keyword>
<keyword evidence="3" id="KW-0411">Iron-sulfur</keyword>
<dbReference type="InterPro" id="IPR058240">
    <property type="entry name" value="rSAM_sf"/>
</dbReference>
<dbReference type="CDD" id="cd01335">
    <property type="entry name" value="Radical_SAM"/>
    <property type="match status" value="1"/>
</dbReference>
<organism evidence="5 6">
    <name type="scientific">Paenibacillus psychroresistens</name>
    <dbReference type="NCBI Taxonomy" id="1778678"/>
    <lineage>
        <taxon>Bacteria</taxon>
        <taxon>Bacillati</taxon>
        <taxon>Bacillota</taxon>
        <taxon>Bacilli</taxon>
        <taxon>Bacillales</taxon>
        <taxon>Paenibacillaceae</taxon>
        <taxon>Paenibacillus</taxon>
    </lineage>
</organism>
<evidence type="ECO:0000256" key="3">
    <source>
        <dbReference type="ARBA" id="ARBA00023014"/>
    </source>
</evidence>
<dbReference type="SFLD" id="SFLDG01084">
    <property type="entry name" value="Uncharacterised_Radical_SAM_Su"/>
    <property type="match status" value="1"/>
</dbReference>
<dbReference type="Proteomes" id="UP000426246">
    <property type="component" value="Chromosome"/>
</dbReference>
<dbReference type="PANTHER" id="PTHR43432:SF5">
    <property type="entry name" value="ELP3_MIAA_NIFB-LIKE RADICAL SAM CORE DOMAIN-CONTAINING PROTEIN"/>
    <property type="match status" value="1"/>
</dbReference>
<dbReference type="SFLD" id="SFLDS00029">
    <property type="entry name" value="Radical_SAM"/>
    <property type="match status" value="1"/>
</dbReference>
<gene>
    <name evidence="5" type="ORF">EHS13_17370</name>
</gene>
<dbReference type="GO" id="GO:0003824">
    <property type="term" value="F:catalytic activity"/>
    <property type="evidence" value="ECO:0007669"/>
    <property type="project" value="InterPro"/>
</dbReference>
<dbReference type="InterPro" id="IPR007197">
    <property type="entry name" value="rSAM"/>
</dbReference>
<keyword evidence="6" id="KW-1185">Reference proteome</keyword>
<dbReference type="InterPro" id="IPR006638">
    <property type="entry name" value="Elp3/MiaA/NifB-like_rSAM"/>
</dbReference>
<dbReference type="EMBL" id="CP034235">
    <property type="protein sequence ID" value="QGQ96529.1"/>
    <property type="molecule type" value="Genomic_DNA"/>
</dbReference>
<dbReference type="InterPro" id="IPR040086">
    <property type="entry name" value="MJ0683-like"/>
</dbReference>
<dbReference type="GO" id="GO:0046872">
    <property type="term" value="F:metal ion binding"/>
    <property type="evidence" value="ECO:0007669"/>
    <property type="project" value="UniProtKB-KW"/>
</dbReference>
<feature type="domain" description="Radical SAM core" evidence="4">
    <location>
        <begin position="19"/>
        <end position="266"/>
    </location>
</feature>
<evidence type="ECO:0000259" key="4">
    <source>
        <dbReference type="PROSITE" id="PS51918"/>
    </source>
</evidence>
<dbReference type="SUPFAM" id="SSF102114">
    <property type="entry name" value="Radical SAM enzymes"/>
    <property type="match status" value="1"/>
</dbReference>